<dbReference type="RefSeq" id="WP_067680872.1">
    <property type="nucleotide sequence ID" value="NZ_CP016591.1"/>
</dbReference>
<dbReference type="SUPFAM" id="SSF75304">
    <property type="entry name" value="Amidase signature (AS) enzymes"/>
    <property type="match status" value="1"/>
</dbReference>
<reference evidence="3 4" key="1">
    <citation type="submission" date="2016-07" db="EMBL/GenBank/DDBJ databases">
        <title>Complete genome sequence of Altererythrobacter dongtanensis KCTC 22672, a type strain with esterase isolated from tidal flat.</title>
        <authorList>
            <person name="Cheng H."/>
            <person name="Wu Y.-H."/>
            <person name="Zhou P."/>
            <person name="Huo Y.-Y."/>
            <person name="Wang C.-S."/>
            <person name="Xu X.-W."/>
        </authorList>
    </citation>
    <scope>NUCLEOTIDE SEQUENCE [LARGE SCALE GENOMIC DNA]</scope>
    <source>
        <strain evidence="3 4">KCTC 22672</strain>
    </source>
</reference>
<dbReference type="AlphaFoldDB" id="A0A1B2AG15"/>
<dbReference type="PANTHER" id="PTHR11895">
    <property type="entry name" value="TRANSAMIDASE"/>
    <property type="match status" value="1"/>
</dbReference>
<organism evidence="3 4">
    <name type="scientific">Tsuneonella dongtanensis</name>
    <dbReference type="NCBI Taxonomy" id="692370"/>
    <lineage>
        <taxon>Bacteria</taxon>
        <taxon>Pseudomonadati</taxon>
        <taxon>Pseudomonadota</taxon>
        <taxon>Alphaproteobacteria</taxon>
        <taxon>Sphingomonadales</taxon>
        <taxon>Erythrobacteraceae</taxon>
        <taxon>Tsuneonella</taxon>
    </lineage>
</organism>
<dbReference type="STRING" id="692370.A6F68_02599"/>
<dbReference type="EMBL" id="CP016591">
    <property type="protein sequence ID" value="ANY21093.1"/>
    <property type="molecule type" value="Genomic_DNA"/>
</dbReference>
<feature type="domain" description="Amidase" evidence="2">
    <location>
        <begin position="19"/>
        <end position="184"/>
    </location>
</feature>
<dbReference type="GO" id="GO:0016874">
    <property type="term" value="F:ligase activity"/>
    <property type="evidence" value="ECO:0007669"/>
    <property type="project" value="UniProtKB-KW"/>
</dbReference>
<dbReference type="Pfam" id="PF01425">
    <property type="entry name" value="Amidase"/>
    <property type="match status" value="2"/>
</dbReference>
<dbReference type="OrthoDB" id="7490557at2"/>
<evidence type="ECO:0000313" key="4">
    <source>
        <dbReference type="Proteomes" id="UP000092932"/>
    </source>
</evidence>
<evidence type="ECO:0000259" key="2">
    <source>
        <dbReference type="Pfam" id="PF01425"/>
    </source>
</evidence>
<gene>
    <name evidence="3" type="primary">gatA_3</name>
    <name evidence="3" type="ORF">A6F68_02599</name>
</gene>
<dbReference type="Proteomes" id="UP000092932">
    <property type="component" value="Chromosome"/>
</dbReference>
<dbReference type="GO" id="GO:0016740">
    <property type="term" value="F:transferase activity"/>
    <property type="evidence" value="ECO:0007669"/>
    <property type="project" value="UniProtKB-KW"/>
</dbReference>
<dbReference type="Gene3D" id="3.90.1300.10">
    <property type="entry name" value="Amidase signature (AS) domain"/>
    <property type="match status" value="1"/>
</dbReference>
<dbReference type="InterPro" id="IPR036928">
    <property type="entry name" value="AS_sf"/>
</dbReference>
<dbReference type="PANTHER" id="PTHR11895:SF7">
    <property type="entry name" value="GLUTAMYL-TRNA(GLN) AMIDOTRANSFERASE SUBUNIT A, MITOCHONDRIAL"/>
    <property type="match status" value="1"/>
</dbReference>
<feature type="domain" description="Amidase" evidence="2">
    <location>
        <begin position="283"/>
        <end position="361"/>
    </location>
</feature>
<comment type="similarity">
    <text evidence="1">Belongs to the amidase family.</text>
</comment>
<evidence type="ECO:0000313" key="3">
    <source>
        <dbReference type="EMBL" id="ANY21093.1"/>
    </source>
</evidence>
<keyword evidence="3" id="KW-0436">Ligase</keyword>
<dbReference type="InterPro" id="IPR000120">
    <property type="entry name" value="Amidase"/>
</dbReference>
<keyword evidence="3" id="KW-0808">Transferase</keyword>
<keyword evidence="4" id="KW-1185">Reference proteome</keyword>
<sequence length="388" mass="39747">MSDRFNAFVDTDPDAAPGNGPLAGVRVGIKSNIAVAGLPWTAGMGLRRGIIAERDAEVVARLRRAGAAILGTLNMHEAALGSTTDNPFYGRTINPHREGFTPGGSSGGSGAAVTAGLCDLALGTDTLGSVRIPAAYCGVYGLKPTAGAVPQDGLVVLDARLDAIGPLARDLDTLAAGWRTIADRPGEAVQFQRAFTLADPSGVELEPQVRDAWRRALAAIDLPRGQVELPASLESIRLAAFAGIGRAIAEDLGPDIDGDGISKELHFVINAALGMPFDEELLARAKSAIVEALGEDGVLVLPTAPQVAFAHTPRPPASQPLFTGLANVAGLPALACPAGRDDSGLPLSVQLIGPAGSEPGLIDLARRIEPALGGFVAPPAFQGEPQCA</sequence>
<dbReference type="InterPro" id="IPR023631">
    <property type="entry name" value="Amidase_dom"/>
</dbReference>
<evidence type="ECO:0000256" key="1">
    <source>
        <dbReference type="ARBA" id="ARBA00009199"/>
    </source>
</evidence>
<dbReference type="KEGG" id="ado:A6F68_02599"/>
<proteinExistence type="inferred from homology"/>
<protein>
    <submittedName>
        <fullName evidence="3">Glutamyl-tRNA(Gln) amidotransferase subunit A</fullName>
        <ecNumber evidence="3">6.3.5.-</ecNumber>
    </submittedName>
</protein>
<dbReference type="EC" id="6.3.5.-" evidence="3"/>
<accession>A0A1B2AG15</accession>
<dbReference type="PATRIC" id="fig|692370.5.peg.2609"/>
<name>A0A1B2AG15_9SPHN</name>